<evidence type="ECO:0008006" key="11">
    <source>
        <dbReference type="Google" id="ProtNLM"/>
    </source>
</evidence>
<keyword evidence="4" id="KW-0256">Endoplasmic reticulum</keyword>
<dbReference type="GO" id="GO:0005789">
    <property type="term" value="C:endoplasmic reticulum membrane"/>
    <property type="evidence" value="ECO:0007669"/>
    <property type="project" value="UniProtKB-SubCell"/>
</dbReference>
<evidence type="ECO:0000256" key="3">
    <source>
        <dbReference type="ARBA" id="ARBA00022692"/>
    </source>
</evidence>
<comment type="similarity">
    <text evidence="2">Belongs to the ERG2 family.</text>
</comment>
<proteinExistence type="inferred from homology"/>
<accession>A0ABD3E386</accession>
<evidence type="ECO:0000256" key="1">
    <source>
        <dbReference type="ARBA" id="ARBA00004586"/>
    </source>
</evidence>
<dbReference type="PANTHER" id="PTHR10868">
    <property type="entry name" value="SIGMA 1-TYPE OPIOID RECEPTOR-RELATED"/>
    <property type="match status" value="1"/>
</dbReference>
<dbReference type="InterPro" id="IPR006716">
    <property type="entry name" value="ERG2_sigma1_rcpt-like"/>
</dbReference>
<evidence type="ECO:0000313" key="10">
    <source>
        <dbReference type="Proteomes" id="UP001632038"/>
    </source>
</evidence>
<evidence type="ECO:0000256" key="6">
    <source>
        <dbReference type="ARBA" id="ARBA00023136"/>
    </source>
</evidence>
<evidence type="ECO:0000256" key="7">
    <source>
        <dbReference type="SAM" id="MobiDB-lite"/>
    </source>
</evidence>
<comment type="caution">
    <text evidence="9">The sequence shown here is derived from an EMBL/GenBank/DDBJ whole genome shotgun (WGS) entry which is preliminary data.</text>
</comment>
<protein>
    <recommendedName>
        <fullName evidence="11">ERG2/sigma1 receptor-like protein</fullName>
    </recommendedName>
</protein>
<evidence type="ECO:0000256" key="2">
    <source>
        <dbReference type="ARBA" id="ARBA00007141"/>
    </source>
</evidence>
<keyword evidence="10" id="KW-1185">Reference proteome</keyword>
<feature type="region of interest" description="Disordered" evidence="7">
    <location>
        <begin position="1"/>
        <end position="20"/>
    </location>
</feature>
<name>A0ABD3E386_9LAMI</name>
<organism evidence="9 10">
    <name type="scientific">Castilleja foliolosa</name>
    <dbReference type="NCBI Taxonomy" id="1961234"/>
    <lineage>
        <taxon>Eukaryota</taxon>
        <taxon>Viridiplantae</taxon>
        <taxon>Streptophyta</taxon>
        <taxon>Embryophyta</taxon>
        <taxon>Tracheophyta</taxon>
        <taxon>Spermatophyta</taxon>
        <taxon>Magnoliopsida</taxon>
        <taxon>eudicotyledons</taxon>
        <taxon>Gunneridae</taxon>
        <taxon>Pentapetalae</taxon>
        <taxon>asterids</taxon>
        <taxon>lamiids</taxon>
        <taxon>Lamiales</taxon>
        <taxon>Orobanchaceae</taxon>
        <taxon>Pedicularideae</taxon>
        <taxon>Castillejinae</taxon>
        <taxon>Castilleja</taxon>
    </lineage>
</organism>
<evidence type="ECO:0000256" key="8">
    <source>
        <dbReference type="SAM" id="Phobius"/>
    </source>
</evidence>
<keyword evidence="5 8" id="KW-1133">Transmembrane helix</keyword>
<keyword evidence="3 8" id="KW-0812">Transmembrane</keyword>
<reference evidence="10" key="1">
    <citation type="journal article" date="2024" name="IScience">
        <title>Strigolactones Initiate the Formation of Haustorium-like Structures in Castilleja.</title>
        <authorList>
            <person name="Buerger M."/>
            <person name="Peterson D."/>
            <person name="Chory J."/>
        </authorList>
    </citation>
    <scope>NUCLEOTIDE SEQUENCE [LARGE SCALE GENOMIC DNA]</scope>
</reference>
<keyword evidence="6 8" id="KW-0472">Membrane</keyword>
<evidence type="ECO:0000256" key="5">
    <source>
        <dbReference type="ARBA" id="ARBA00022989"/>
    </source>
</evidence>
<sequence length="388" mass="43795">MFSRKSKKNQHKNPEEEKKVISENLKITVDDDMKTVILTPDSSVKSSRTTMEANPSETRDSFYFPGCRKDANCNCDICIASINATLDLMPQSIHGCSLTEHSVSRPAIRRSPVYFSSSIDLSTPKSRARVRPPENLLSPPLSPTEISSFGEKVKRRKRELGFGVSVVRLILGLILVYGVDFGVSWMVSRVLKARLSPGLVMDLGENSKGIEGLNGRFMFLKNGLEGFVGKQVSSCSSIDSVWKITQDGLLLNSRCVLYKSMSEEVSIWGWPLQTAGLLTAEHSIRSFSILSGRWSNGETHYIIRTSNHSSWTQEKWSSSVVQLDPNTWILEYKRSFFLENAKLVSTALDFLKLRLTRKFWKLKQDFWMPLAFASRYFESARSSIPIPT</sequence>
<evidence type="ECO:0000313" key="9">
    <source>
        <dbReference type="EMBL" id="KAL3648968.1"/>
    </source>
</evidence>
<dbReference type="AlphaFoldDB" id="A0ABD3E386"/>
<feature type="compositionally biased region" description="Basic residues" evidence="7">
    <location>
        <begin position="1"/>
        <end position="11"/>
    </location>
</feature>
<dbReference type="EMBL" id="JAVIJP010000007">
    <property type="protein sequence ID" value="KAL3648968.1"/>
    <property type="molecule type" value="Genomic_DNA"/>
</dbReference>
<gene>
    <name evidence="9" type="ORF">CASFOL_005371</name>
</gene>
<dbReference type="Proteomes" id="UP001632038">
    <property type="component" value="Unassembled WGS sequence"/>
</dbReference>
<comment type="subcellular location">
    <subcellularLocation>
        <location evidence="1">Endoplasmic reticulum membrane</location>
    </subcellularLocation>
</comment>
<feature type="transmembrane region" description="Helical" evidence="8">
    <location>
        <begin position="160"/>
        <end position="187"/>
    </location>
</feature>
<evidence type="ECO:0000256" key="4">
    <source>
        <dbReference type="ARBA" id="ARBA00022824"/>
    </source>
</evidence>
<dbReference type="PANTHER" id="PTHR10868:SF1">
    <property type="entry name" value="SIGMA NON-OPIOID INTRACELLULAR RECEPTOR 1"/>
    <property type="match status" value="1"/>
</dbReference>